<evidence type="ECO:0000313" key="2">
    <source>
        <dbReference type="EMBL" id="QSQ24341.1"/>
    </source>
</evidence>
<protein>
    <submittedName>
        <fullName evidence="2">WbuC family cupin fold metalloprotein</fullName>
    </submittedName>
</protein>
<dbReference type="Pfam" id="PF19480">
    <property type="entry name" value="DUF6016"/>
    <property type="match status" value="1"/>
</dbReference>
<evidence type="ECO:0000259" key="1">
    <source>
        <dbReference type="Pfam" id="PF19480"/>
    </source>
</evidence>
<sequence length="171" mass="18607">MNDPTPLPRELLLRLSAEAAASARLRTTHCLHAPTDRVQRMLLALQPGTYVRPHRHPRPPGRDGFELLCVVQGALGVMAFEDDGRIHSLHHLRAGGAHWGIELPARTFHSVVVLEPDTVALEVKEGPYEPRGEKEFLAGFPEEGAPEASRIVAGWLARFSPGAVRSPPGSG</sequence>
<reference evidence="2 3" key="1">
    <citation type="submission" date="2021-02" db="EMBL/GenBank/DDBJ databases">
        <title>De Novo genome assembly of isolated myxobacteria.</title>
        <authorList>
            <person name="Stevens D.C."/>
        </authorList>
    </citation>
    <scope>NUCLEOTIDE SEQUENCE [LARGE SCALE GENOMIC DNA]</scope>
    <source>
        <strain evidence="3">SCPEA02</strain>
    </source>
</reference>
<feature type="domain" description="Cupin fold metalloprotein WbuC cupin" evidence="1">
    <location>
        <begin position="9"/>
        <end position="90"/>
    </location>
</feature>
<evidence type="ECO:0000313" key="3">
    <source>
        <dbReference type="Proteomes" id="UP000662747"/>
    </source>
</evidence>
<proteinExistence type="predicted"/>
<dbReference type="Proteomes" id="UP000662747">
    <property type="component" value="Chromosome"/>
</dbReference>
<dbReference type="InterPro" id="IPR011051">
    <property type="entry name" value="RmlC_Cupin_sf"/>
</dbReference>
<gene>
    <name evidence="2" type="ORF">JY651_05085</name>
</gene>
<organism evidence="2 3">
    <name type="scientific">Pyxidicoccus parkwayensis</name>
    <dbReference type="NCBI Taxonomy" id="2813578"/>
    <lineage>
        <taxon>Bacteria</taxon>
        <taxon>Pseudomonadati</taxon>
        <taxon>Myxococcota</taxon>
        <taxon>Myxococcia</taxon>
        <taxon>Myxococcales</taxon>
        <taxon>Cystobacterineae</taxon>
        <taxon>Myxococcaceae</taxon>
        <taxon>Pyxidicoccus</taxon>
    </lineage>
</organism>
<dbReference type="CDD" id="cd07005">
    <property type="entry name" value="cupin_WbuC-like"/>
    <property type="match status" value="1"/>
</dbReference>
<accession>A0ABX7NZI2</accession>
<dbReference type="RefSeq" id="WP_206725907.1">
    <property type="nucleotide sequence ID" value="NZ_CP071090.1"/>
</dbReference>
<dbReference type="InterPro" id="IPR046058">
    <property type="entry name" value="WbuC_cupin"/>
</dbReference>
<dbReference type="SUPFAM" id="SSF51182">
    <property type="entry name" value="RmlC-like cupins"/>
    <property type="match status" value="1"/>
</dbReference>
<name>A0ABX7NZI2_9BACT</name>
<dbReference type="InterPro" id="IPR027565">
    <property type="entry name" value="Cupin_WbuC"/>
</dbReference>
<dbReference type="EMBL" id="CP071090">
    <property type="protein sequence ID" value="QSQ24341.1"/>
    <property type="molecule type" value="Genomic_DNA"/>
</dbReference>
<dbReference type="NCBIfam" id="TIGR04366">
    <property type="entry name" value="cupin_WbuC"/>
    <property type="match status" value="1"/>
</dbReference>
<keyword evidence="3" id="KW-1185">Reference proteome</keyword>